<evidence type="ECO:0000256" key="5">
    <source>
        <dbReference type="PROSITE-ProRule" id="PRU00089"/>
    </source>
</evidence>
<comment type="caution">
    <text evidence="8">The sequence shown here is derived from an EMBL/GenBank/DDBJ whole genome shotgun (WGS) entry which is preliminary data.</text>
</comment>
<evidence type="ECO:0000259" key="7">
    <source>
        <dbReference type="PROSITE" id="PS50039"/>
    </source>
</evidence>
<dbReference type="AlphaFoldDB" id="A0A9W9U2H3"/>
<name>A0A9W9U2H3_9EURO</name>
<accession>A0A9W9U2H3</accession>
<feature type="region of interest" description="Disordered" evidence="6">
    <location>
        <begin position="348"/>
        <end position="407"/>
    </location>
</feature>
<evidence type="ECO:0000313" key="9">
    <source>
        <dbReference type="Proteomes" id="UP001147746"/>
    </source>
</evidence>
<dbReference type="PANTHER" id="PTHR46078:SF2">
    <property type="entry name" value="FORK-HEAD DOMAIN-CONTAINING PROTEIN"/>
    <property type="match status" value="1"/>
</dbReference>
<dbReference type="PROSITE" id="PS00658">
    <property type="entry name" value="FORK_HEAD_2"/>
    <property type="match status" value="1"/>
</dbReference>
<evidence type="ECO:0000256" key="4">
    <source>
        <dbReference type="ARBA" id="ARBA00023242"/>
    </source>
</evidence>
<dbReference type="InterPro" id="IPR001766">
    <property type="entry name" value="Fork_head_dom"/>
</dbReference>
<proteinExistence type="predicted"/>
<sequence length="407" mass="44612">MESSLSSDYFNLAQIPTDQREHEYHRSVQTQSLGFEPLQMSASQLYNPWSSGSENSAAFRSNPASESMASLQHPGYSSPWCATSLAPLECSPKSRAIGPENSHLSSLYSNPHHSIPSIGLLRDRMSQSNLRASKLPHSGDLLDWPSDPATSFYFARDSYYCHSAQMETSEGIALALRATPPSPPISIFSKQSSSSMSINSMGPTASNTVADSNSPRTSLGDQSEGDHNGEPYSKLIYRALKDADGHRLSLQQIYDWFIKNTSKGRDSTKGWQNSIRHNLSMNKVRPLTPNTSIIPAAGFISNQFHITIHFPGFEASKIDGCTRKKPQNLWALTQDAINRGYVESTTRYRKSNHRKATSSNFPFLGRQRSGSKGGEGRKTCDEDAPPNSARAFTNAKSDPATSAPAIG</sequence>
<comment type="subcellular location">
    <subcellularLocation>
        <location evidence="5">Nucleus</location>
    </subcellularLocation>
</comment>
<dbReference type="Gene3D" id="1.10.10.10">
    <property type="entry name" value="Winged helix-like DNA-binding domain superfamily/Winged helix DNA-binding domain"/>
    <property type="match status" value="1"/>
</dbReference>
<dbReference type="GO" id="GO:0000978">
    <property type="term" value="F:RNA polymerase II cis-regulatory region sequence-specific DNA binding"/>
    <property type="evidence" value="ECO:0007669"/>
    <property type="project" value="TreeGrafter"/>
</dbReference>
<evidence type="ECO:0000256" key="2">
    <source>
        <dbReference type="ARBA" id="ARBA00023125"/>
    </source>
</evidence>
<keyword evidence="9" id="KW-1185">Reference proteome</keyword>
<feature type="compositionally biased region" description="Polar residues" evidence="6">
    <location>
        <begin position="201"/>
        <end position="221"/>
    </location>
</feature>
<dbReference type="PANTHER" id="PTHR46078">
    <property type="entry name" value="FORKHEAD BOX PROTEIN J2 FAMILY MEMBER"/>
    <property type="match status" value="1"/>
</dbReference>
<feature type="domain" description="Fork-head" evidence="7">
    <location>
        <begin position="232"/>
        <end position="351"/>
    </location>
</feature>
<gene>
    <name evidence="8" type="ORF">N7476_008326</name>
</gene>
<dbReference type="InterPro" id="IPR030456">
    <property type="entry name" value="TF_fork_head_CS_2"/>
</dbReference>
<feature type="compositionally biased region" description="Polar residues" evidence="6">
    <location>
        <begin position="390"/>
        <end position="400"/>
    </location>
</feature>
<reference evidence="8" key="1">
    <citation type="submission" date="2022-12" db="EMBL/GenBank/DDBJ databases">
        <authorList>
            <person name="Petersen C."/>
        </authorList>
    </citation>
    <scope>NUCLEOTIDE SEQUENCE</scope>
    <source>
        <strain evidence="8">IBT 21472</strain>
    </source>
</reference>
<dbReference type="SUPFAM" id="SSF46785">
    <property type="entry name" value="Winged helix' DNA-binding domain"/>
    <property type="match status" value="1"/>
</dbReference>
<feature type="region of interest" description="Disordered" evidence="6">
    <location>
        <begin position="185"/>
        <end position="230"/>
    </location>
</feature>
<evidence type="ECO:0000256" key="1">
    <source>
        <dbReference type="ARBA" id="ARBA00023015"/>
    </source>
</evidence>
<protein>
    <recommendedName>
        <fullName evidence="7">Fork-head domain-containing protein</fullName>
    </recommendedName>
</protein>
<dbReference type="InterPro" id="IPR036388">
    <property type="entry name" value="WH-like_DNA-bd_sf"/>
</dbReference>
<dbReference type="InterPro" id="IPR036390">
    <property type="entry name" value="WH_DNA-bd_sf"/>
</dbReference>
<evidence type="ECO:0000313" key="8">
    <source>
        <dbReference type="EMBL" id="KAJ5307670.1"/>
    </source>
</evidence>
<keyword evidence="4 5" id="KW-0539">Nucleus</keyword>
<feature type="DNA-binding region" description="Fork-head" evidence="5">
    <location>
        <begin position="232"/>
        <end position="351"/>
    </location>
</feature>
<feature type="compositionally biased region" description="Low complexity" evidence="6">
    <location>
        <begin position="185"/>
        <end position="200"/>
    </location>
</feature>
<dbReference type="SMART" id="SM00339">
    <property type="entry name" value="FH"/>
    <property type="match status" value="1"/>
</dbReference>
<keyword evidence="2 5" id="KW-0238">DNA-binding</keyword>
<dbReference type="Proteomes" id="UP001147746">
    <property type="component" value="Unassembled WGS sequence"/>
</dbReference>
<keyword evidence="1" id="KW-0805">Transcription regulation</keyword>
<keyword evidence="3" id="KW-0804">Transcription</keyword>
<dbReference type="GO" id="GO:0000981">
    <property type="term" value="F:DNA-binding transcription factor activity, RNA polymerase II-specific"/>
    <property type="evidence" value="ECO:0007669"/>
    <property type="project" value="TreeGrafter"/>
</dbReference>
<dbReference type="Pfam" id="PF00250">
    <property type="entry name" value="Forkhead"/>
    <property type="match status" value="1"/>
</dbReference>
<evidence type="ECO:0000256" key="3">
    <source>
        <dbReference type="ARBA" id="ARBA00023163"/>
    </source>
</evidence>
<dbReference type="InterPro" id="IPR045912">
    <property type="entry name" value="FOXJ2/3-like"/>
</dbReference>
<dbReference type="EMBL" id="JAPZBO010000008">
    <property type="protein sequence ID" value="KAJ5307670.1"/>
    <property type="molecule type" value="Genomic_DNA"/>
</dbReference>
<evidence type="ECO:0000256" key="6">
    <source>
        <dbReference type="SAM" id="MobiDB-lite"/>
    </source>
</evidence>
<dbReference type="GO" id="GO:0005634">
    <property type="term" value="C:nucleus"/>
    <property type="evidence" value="ECO:0007669"/>
    <property type="project" value="UniProtKB-SubCell"/>
</dbReference>
<reference evidence="8" key="2">
    <citation type="journal article" date="2023" name="IMA Fungus">
        <title>Comparative genomic study of the Penicillium genus elucidates a diverse pangenome and 15 lateral gene transfer events.</title>
        <authorList>
            <person name="Petersen C."/>
            <person name="Sorensen T."/>
            <person name="Nielsen M.R."/>
            <person name="Sondergaard T.E."/>
            <person name="Sorensen J.L."/>
            <person name="Fitzpatrick D.A."/>
            <person name="Frisvad J.C."/>
            <person name="Nielsen K.L."/>
        </authorList>
    </citation>
    <scope>NUCLEOTIDE SEQUENCE</scope>
    <source>
        <strain evidence="8">IBT 21472</strain>
    </source>
</reference>
<organism evidence="8 9">
    <name type="scientific">Penicillium atrosanguineum</name>
    <dbReference type="NCBI Taxonomy" id="1132637"/>
    <lineage>
        <taxon>Eukaryota</taxon>
        <taxon>Fungi</taxon>
        <taxon>Dikarya</taxon>
        <taxon>Ascomycota</taxon>
        <taxon>Pezizomycotina</taxon>
        <taxon>Eurotiomycetes</taxon>
        <taxon>Eurotiomycetidae</taxon>
        <taxon>Eurotiales</taxon>
        <taxon>Aspergillaceae</taxon>
        <taxon>Penicillium</taxon>
    </lineage>
</organism>
<dbReference type="PROSITE" id="PS50039">
    <property type="entry name" value="FORK_HEAD_3"/>
    <property type="match status" value="1"/>
</dbReference>